<dbReference type="InterPro" id="IPR016032">
    <property type="entry name" value="Sig_transdc_resp-reg_C-effctor"/>
</dbReference>
<evidence type="ECO:0000313" key="5">
    <source>
        <dbReference type="EMBL" id="MBC5834524.1"/>
    </source>
</evidence>
<dbReference type="EMBL" id="JACRUN010000003">
    <property type="protein sequence ID" value="MBC5834524.1"/>
    <property type="molecule type" value="Genomic_DNA"/>
</dbReference>
<evidence type="ECO:0000256" key="2">
    <source>
        <dbReference type="ARBA" id="ARBA00023125"/>
    </source>
</evidence>
<evidence type="ECO:0000313" key="6">
    <source>
        <dbReference type="Proteomes" id="UP000605990"/>
    </source>
</evidence>
<keyword evidence="3" id="KW-0804">Transcription</keyword>
<dbReference type="Gene3D" id="1.10.10.10">
    <property type="entry name" value="Winged helix-like DNA-binding domain superfamily/Winged helix DNA-binding domain"/>
    <property type="match status" value="1"/>
</dbReference>
<evidence type="ECO:0000259" key="4">
    <source>
        <dbReference type="PROSITE" id="PS50043"/>
    </source>
</evidence>
<evidence type="ECO:0000256" key="1">
    <source>
        <dbReference type="ARBA" id="ARBA00023015"/>
    </source>
</evidence>
<dbReference type="Proteomes" id="UP000605990">
    <property type="component" value="Unassembled WGS sequence"/>
</dbReference>
<dbReference type="CDD" id="cd06170">
    <property type="entry name" value="LuxR_C_like"/>
    <property type="match status" value="1"/>
</dbReference>
<reference evidence="5 6" key="1">
    <citation type="submission" date="2020-08" db="EMBL/GenBank/DDBJ databases">
        <title>Description of novel Flavobacterium F-408 isolate.</title>
        <authorList>
            <person name="Saticioglu I.B."/>
            <person name="Duman M."/>
            <person name="Altun S."/>
        </authorList>
    </citation>
    <scope>NUCLEOTIDE SEQUENCE [LARGE SCALE GENOMIC DNA]</scope>
    <source>
        <strain evidence="5 6">F-408</strain>
    </source>
</reference>
<dbReference type="Pfam" id="PF00196">
    <property type="entry name" value="GerE"/>
    <property type="match status" value="1"/>
</dbReference>
<dbReference type="PROSITE" id="PS00622">
    <property type="entry name" value="HTH_LUXR_1"/>
    <property type="match status" value="1"/>
</dbReference>
<dbReference type="SUPFAM" id="SSF46894">
    <property type="entry name" value="C-terminal effector domain of the bipartite response regulators"/>
    <property type="match status" value="1"/>
</dbReference>
<dbReference type="PANTHER" id="PTHR44688">
    <property type="entry name" value="DNA-BINDING TRANSCRIPTIONAL ACTIVATOR DEVR_DOSR"/>
    <property type="match status" value="1"/>
</dbReference>
<dbReference type="InterPro" id="IPR036388">
    <property type="entry name" value="WH-like_DNA-bd_sf"/>
</dbReference>
<name>A0ABR7IXL2_9FLAO</name>
<comment type="caution">
    <text evidence="5">The sequence shown here is derived from an EMBL/GenBank/DDBJ whole genome shotgun (WGS) entry which is preliminary data.</text>
</comment>
<dbReference type="RefSeq" id="WP_166126906.1">
    <property type="nucleotide sequence ID" value="NZ_JAANOQ010000004.1"/>
</dbReference>
<dbReference type="SMART" id="SM00421">
    <property type="entry name" value="HTH_LUXR"/>
    <property type="match status" value="1"/>
</dbReference>
<organism evidence="5 6">
    <name type="scientific">Flavobacterium bernardetii</name>
    <dbReference type="NCBI Taxonomy" id="2813823"/>
    <lineage>
        <taxon>Bacteria</taxon>
        <taxon>Pseudomonadati</taxon>
        <taxon>Bacteroidota</taxon>
        <taxon>Flavobacteriia</taxon>
        <taxon>Flavobacteriales</taxon>
        <taxon>Flavobacteriaceae</taxon>
        <taxon>Flavobacterium</taxon>
    </lineage>
</organism>
<sequence>MKVKSQTNTKLNFKYKILNANNEFKMLIFSDEELKLEFDNSFNSDIKILNFSSNLNNSFERTTTGLSSRELECTKLLMRGKSNVEIAKKLSLSATTVSTYKKRVLQKTKTKNIVELTKLFSKEPNIFFKK</sequence>
<proteinExistence type="predicted"/>
<keyword evidence="6" id="KW-1185">Reference proteome</keyword>
<keyword evidence="2" id="KW-0238">DNA-binding</keyword>
<accession>A0ABR7IXL2</accession>
<evidence type="ECO:0000256" key="3">
    <source>
        <dbReference type="ARBA" id="ARBA00023163"/>
    </source>
</evidence>
<feature type="domain" description="HTH luxR-type" evidence="4">
    <location>
        <begin position="60"/>
        <end position="124"/>
    </location>
</feature>
<dbReference type="InterPro" id="IPR000792">
    <property type="entry name" value="Tscrpt_reg_LuxR_C"/>
</dbReference>
<dbReference type="PANTHER" id="PTHR44688:SF16">
    <property type="entry name" value="DNA-BINDING TRANSCRIPTIONAL ACTIVATOR DEVR_DOSR"/>
    <property type="match status" value="1"/>
</dbReference>
<dbReference type="PRINTS" id="PR00038">
    <property type="entry name" value="HTHLUXR"/>
</dbReference>
<keyword evidence="1" id="KW-0805">Transcription regulation</keyword>
<dbReference type="PROSITE" id="PS50043">
    <property type="entry name" value="HTH_LUXR_2"/>
    <property type="match status" value="1"/>
</dbReference>
<gene>
    <name evidence="5" type="ORF">H8R27_06455</name>
</gene>
<protein>
    <submittedName>
        <fullName evidence="5">Helix-turn-helix transcriptional regulator</fullName>
    </submittedName>
</protein>